<proteinExistence type="predicted"/>
<evidence type="ECO:0000313" key="1">
    <source>
        <dbReference type="EMBL" id="PZF76283.1"/>
    </source>
</evidence>
<dbReference type="EMBL" id="QKVK01000006">
    <property type="protein sequence ID" value="PZF76283.1"/>
    <property type="molecule type" value="Genomic_DNA"/>
</dbReference>
<dbReference type="Proteomes" id="UP000248795">
    <property type="component" value="Unassembled WGS sequence"/>
</dbReference>
<keyword evidence="2" id="KW-1185">Reference proteome</keyword>
<gene>
    <name evidence="1" type="ORF">DK847_13910</name>
</gene>
<sequence length="68" mass="7770">MAFEQLKAQIGMLLGEMNDQPEDLHELYQQVHQELNQMRATGMQLPADLVELEQRLLAEFPVVPPPKA</sequence>
<dbReference type="RefSeq" id="WP_111199120.1">
    <property type="nucleotide sequence ID" value="NZ_QKVK01000006.1"/>
</dbReference>
<evidence type="ECO:0000313" key="2">
    <source>
        <dbReference type="Proteomes" id="UP000248795"/>
    </source>
</evidence>
<accession>A0A2W2C7V4</accession>
<name>A0A2W2C7V4_9HYPH</name>
<comment type="caution">
    <text evidence="1">The sequence shown here is derived from an EMBL/GenBank/DDBJ whole genome shotgun (WGS) entry which is preliminary data.</text>
</comment>
<reference evidence="2" key="1">
    <citation type="submission" date="2018-06" db="EMBL/GenBank/DDBJ databases">
        <title>Aestuariibacter litoralis strain KCTC 52945T.</title>
        <authorList>
            <person name="Li X."/>
            <person name="Salam N."/>
            <person name="Li J.-L."/>
            <person name="Chen Y.-M."/>
            <person name="Yang Z.-W."/>
            <person name="Zhang L.-Y."/>
            <person name="Han M.-X."/>
            <person name="Xiao M."/>
            <person name="Li W.-J."/>
        </authorList>
    </citation>
    <scope>NUCLEOTIDE SEQUENCE [LARGE SCALE GENOMIC DNA]</scope>
    <source>
        <strain evidence="2">KCTC 52945</strain>
    </source>
</reference>
<organism evidence="1 2">
    <name type="scientific">Aestuariivirga litoralis</name>
    <dbReference type="NCBI Taxonomy" id="2650924"/>
    <lineage>
        <taxon>Bacteria</taxon>
        <taxon>Pseudomonadati</taxon>
        <taxon>Pseudomonadota</taxon>
        <taxon>Alphaproteobacteria</taxon>
        <taxon>Hyphomicrobiales</taxon>
        <taxon>Aestuariivirgaceae</taxon>
        <taxon>Aestuariivirga</taxon>
    </lineage>
</organism>
<protein>
    <submittedName>
        <fullName evidence="1">Uncharacterized protein</fullName>
    </submittedName>
</protein>
<dbReference type="AlphaFoldDB" id="A0A2W2C7V4"/>